<evidence type="ECO:0000256" key="2">
    <source>
        <dbReference type="ARBA" id="ARBA00022771"/>
    </source>
</evidence>
<dbReference type="GO" id="GO:0008270">
    <property type="term" value="F:zinc ion binding"/>
    <property type="evidence" value="ECO:0007669"/>
    <property type="project" value="UniProtKB-KW"/>
</dbReference>
<keyword evidence="2 4" id="KW-0863">Zinc-finger</keyword>
<dbReference type="EMBL" id="LT553587">
    <property type="protein sequence ID" value="SAM01725.1"/>
    <property type="molecule type" value="Genomic_DNA"/>
</dbReference>
<dbReference type="OrthoDB" id="512667at2759"/>
<protein>
    <recommendedName>
        <fullName evidence="5">DNL-type domain-containing protein</fullName>
    </recommendedName>
</protein>
<dbReference type="PANTHER" id="PTHR20922">
    <property type="entry name" value="DNL-TYPE ZINC FINGER PROTEIN"/>
    <property type="match status" value="1"/>
</dbReference>
<sequence length="201" mass="23186">MLRSVLRQHAISRACRQLKPTITNVPSYHKSLVSFPYIAFQHGFQPSALFPQQRNLHATRQRWHQAPPPDGTPEEHEVVDPKHQLLIGFTCKVCEVRSHHLMSKHAYTKGVVLIQCPDCKNRHLIADNLGWFQDEKTNVEDLVKEKGEAIRKVVVDEQGNKLPVEHLMEWVPKITAEEEERIQVAKDKAAKIQQEKEKDNV</sequence>
<dbReference type="Proteomes" id="UP000078561">
    <property type="component" value="Unassembled WGS sequence"/>
</dbReference>
<dbReference type="InterPro" id="IPR007853">
    <property type="entry name" value="Znf_DNL-typ"/>
</dbReference>
<reference evidence="6" key="1">
    <citation type="submission" date="2016-04" db="EMBL/GenBank/DDBJ databases">
        <authorList>
            <person name="Evans L.H."/>
            <person name="Alamgir A."/>
            <person name="Owens N."/>
            <person name="Weber N.D."/>
            <person name="Virtaneva K."/>
            <person name="Barbian K."/>
            <person name="Babar A."/>
            <person name="Rosenke K."/>
        </authorList>
    </citation>
    <scope>NUCLEOTIDE SEQUENCE [LARGE SCALE GENOMIC DNA]</scope>
    <source>
        <strain evidence="6">CBS 101.48</strain>
    </source>
</reference>
<accession>A0A168P3W8</accession>
<evidence type="ECO:0000313" key="7">
    <source>
        <dbReference type="Proteomes" id="UP000078561"/>
    </source>
</evidence>
<evidence type="ECO:0000259" key="5">
    <source>
        <dbReference type="PROSITE" id="PS51501"/>
    </source>
</evidence>
<keyword evidence="1" id="KW-0479">Metal-binding</keyword>
<dbReference type="AlphaFoldDB" id="A0A168P3W8"/>
<dbReference type="InterPro" id="IPR024158">
    <property type="entry name" value="Mt_import_TIM15"/>
</dbReference>
<dbReference type="GO" id="GO:0050821">
    <property type="term" value="P:protein stabilization"/>
    <property type="evidence" value="ECO:0007669"/>
    <property type="project" value="TreeGrafter"/>
</dbReference>
<evidence type="ECO:0000256" key="4">
    <source>
        <dbReference type="PROSITE-ProRule" id="PRU00834"/>
    </source>
</evidence>
<evidence type="ECO:0000256" key="1">
    <source>
        <dbReference type="ARBA" id="ARBA00022723"/>
    </source>
</evidence>
<evidence type="ECO:0000256" key="3">
    <source>
        <dbReference type="ARBA" id="ARBA00022833"/>
    </source>
</evidence>
<dbReference type="PANTHER" id="PTHR20922:SF13">
    <property type="entry name" value="DNL-TYPE ZINC FINGER PROTEIN"/>
    <property type="match status" value="1"/>
</dbReference>
<dbReference type="STRING" id="4829.A0A168P3W8"/>
<feature type="domain" description="DNL-type" evidence="5">
    <location>
        <begin position="80"/>
        <end position="169"/>
    </location>
</feature>
<evidence type="ECO:0000313" key="6">
    <source>
        <dbReference type="EMBL" id="SAM01725.1"/>
    </source>
</evidence>
<name>A0A168P3W8_ABSGL</name>
<dbReference type="Pfam" id="PF05180">
    <property type="entry name" value="zf-DNL"/>
    <property type="match status" value="1"/>
</dbReference>
<dbReference type="GO" id="GO:0030150">
    <property type="term" value="P:protein import into mitochondrial matrix"/>
    <property type="evidence" value="ECO:0007669"/>
    <property type="project" value="TreeGrafter"/>
</dbReference>
<dbReference type="PROSITE" id="PS51501">
    <property type="entry name" value="ZF_DNL"/>
    <property type="match status" value="1"/>
</dbReference>
<keyword evidence="7" id="KW-1185">Reference proteome</keyword>
<dbReference type="GO" id="GO:0006457">
    <property type="term" value="P:protein folding"/>
    <property type="evidence" value="ECO:0007669"/>
    <property type="project" value="TreeGrafter"/>
</dbReference>
<dbReference type="FunCoup" id="A0A168P3W8">
    <property type="interactions" value="208"/>
</dbReference>
<dbReference type="GO" id="GO:0005739">
    <property type="term" value="C:mitochondrion"/>
    <property type="evidence" value="ECO:0007669"/>
    <property type="project" value="TreeGrafter"/>
</dbReference>
<dbReference type="GO" id="GO:0051087">
    <property type="term" value="F:protein-folding chaperone binding"/>
    <property type="evidence" value="ECO:0007669"/>
    <property type="project" value="TreeGrafter"/>
</dbReference>
<gene>
    <name evidence="6" type="primary">ABSGL_07474.1 scaffold 8890</name>
</gene>
<keyword evidence="3" id="KW-0862">Zinc</keyword>
<dbReference type="InParanoid" id="A0A168P3W8"/>
<proteinExistence type="predicted"/>
<organism evidence="6">
    <name type="scientific">Absidia glauca</name>
    <name type="common">Pin mould</name>
    <dbReference type="NCBI Taxonomy" id="4829"/>
    <lineage>
        <taxon>Eukaryota</taxon>
        <taxon>Fungi</taxon>
        <taxon>Fungi incertae sedis</taxon>
        <taxon>Mucoromycota</taxon>
        <taxon>Mucoromycotina</taxon>
        <taxon>Mucoromycetes</taxon>
        <taxon>Mucorales</taxon>
        <taxon>Cunninghamellaceae</taxon>
        <taxon>Absidia</taxon>
    </lineage>
</organism>